<protein>
    <recommendedName>
        <fullName evidence="5">Bowman-Birk serine protease inhibitors family domain-containing protein</fullName>
    </recommendedName>
</protein>
<reference evidence="3" key="3">
    <citation type="submission" date="2018-08" db="UniProtKB">
        <authorList>
            <consortium name="EnsemblPlants"/>
        </authorList>
    </citation>
    <scope>IDENTIFICATION</scope>
    <source>
        <strain evidence="3">cv. Bd21</strain>
    </source>
</reference>
<reference evidence="2" key="2">
    <citation type="submission" date="2017-06" db="EMBL/GenBank/DDBJ databases">
        <title>WGS assembly of Brachypodium distachyon.</title>
        <authorList>
            <consortium name="The International Brachypodium Initiative"/>
            <person name="Lucas S."/>
            <person name="Harmon-Smith M."/>
            <person name="Lail K."/>
            <person name="Tice H."/>
            <person name="Grimwood J."/>
            <person name="Bruce D."/>
            <person name="Barry K."/>
            <person name="Shu S."/>
            <person name="Lindquist E."/>
            <person name="Wang M."/>
            <person name="Pitluck S."/>
            <person name="Vogel J.P."/>
            <person name="Garvin D.F."/>
            <person name="Mockler T.C."/>
            <person name="Schmutz J."/>
            <person name="Rokhsar D."/>
            <person name="Bevan M.W."/>
        </authorList>
    </citation>
    <scope>NUCLEOTIDE SEQUENCE</scope>
    <source>
        <strain evidence="2">Bd21</strain>
    </source>
</reference>
<organism evidence="2">
    <name type="scientific">Brachypodium distachyon</name>
    <name type="common">Purple false brome</name>
    <name type="synonym">Trachynia distachya</name>
    <dbReference type="NCBI Taxonomy" id="15368"/>
    <lineage>
        <taxon>Eukaryota</taxon>
        <taxon>Viridiplantae</taxon>
        <taxon>Streptophyta</taxon>
        <taxon>Embryophyta</taxon>
        <taxon>Tracheophyta</taxon>
        <taxon>Spermatophyta</taxon>
        <taxon>Magnoliopsida</taxon>
        <taxon>Liliopsida</taxon>
        <taxon>Poales</taxon>
        <taxon>Poaceae</taxon>
        <taxon>BOP clade</taxon>
        <taxon>Pooideae</taxon>
        <taxon>Stipodae</taxon>
        <taxon>Brachypodieae</taxon>
        <taxon>Brachypodium</taxon>
    </lineage>
</organism>
<dbReference type="AlphaFoldDB" id="I1HQU9"/>
<gene>
    <name evidence="2" type="ORF">BRADI_2g47900v3</name>
</gene>
<dbReference type="EnsemblPlants" id="PNT72692">
    <property type="protein sequence ID" value="PNT72692"/>
    <property type="gene ID" value="BRADI_2g47900v3"/>
</dbReference>
<evidence type="ECO:0000313" key="2">
    <source>
        <dbReference type="EMBL" id="PNT72692.1"/>
    </source>
</evidence>
<proteinExistence type="predicted"/>
<evidence type="ECO:0000313" key="4">
    <source>
        <dbReference type="Proteomes" id="UP000008810"/>
    </source>
</evidence>
<feature type="signal peptide" evidence="1">
    <location>
        <begin position="1"/>
        <end position="31"/>
    </location>
</feature>
<dbReference type="OMA" id="PDETHML"/>
<name>I1HQU9_BRADI</name>
<dbReference type="eggNOG" id="ENOG502R61V">
    <property type="taxonomic scope" value="Eukaryota"/>
</dbReference>
<dbReference type="InParanoid" id="I1HQU9"/>
<evidence type="ECO:0000256" key="1">
    <source>
        <dbReference type="SAM" id="SignalP"/>
    </source>
</evidence>
<dbReference type="Gramene" id="PNT72692">
    <property type="protein sequence ID" value="PNT72692"/>
    <property type="gene ID" value="BRADI_2g47900v3"/>
</dbReference>
<feature type="chain" id="PRO_5003642538" description="Bowman-Birk serine protease inhibitors family domain-containing protein" evidence="1">
    <location>
        <begin position="32"/>
        <end position="102"/>
    </location>
</feature>
<dbReference type="FunCoup" id="I1HQU9">
    <property type="interactions" value="589"/>
</dbReference>
<evidence type="ECO:0008006" key="5">
    <source>
        <dbReference type="Google" id="ProtNLM"/>
    </source>
</evidence>
<sequence length="102" mass="10801">MAPATRISTAAVAMAVVITMILAAAVERAEAGQNCMCECVKLCMRTHIPAMDGCKGKCRENSCIESCSTACVKKGFPKPPNEGIPTCEIEPLSADEQQMLGH</sequence>
<keyword evidence="1" id="KW-0732">Signal</keyword>
<dbReference type="EMBL" id="CM000881">
    <property type="protein sequence ID" value="PNT72692.1"/>
    <property type="molecule type" value="Genomic_DNA"/>
</dbReference>
<reference evidence="2 3" key="1">
    <citation type="journal article" date="2010" name="Nature">
        <title>Genome sequencing and analysis of the model grass Brachypodium distachyon.</title>
        <authorList>
            <consortium name="International Brachypodium Initiative"/>
        </authorList>
    </citation>
    <scope>NUCLEOTIDE SEQUENCE [LARGE SCALE GENOMIC DNA]</scope>
    <source>
        <strain evidence="2 3">Bd21</strain>
    </source>
</reference>
<keyword evidence="4" id="KW-1185">Reference proteome</keyword>
<evidence type="ECO:0000313" key="3">
    <source>
        <dbReference type="EnsemblPlants" id="PNT72692"/>
    </source>
</evidence>
<accession>I1HQU9</accession>
<dbReference type="Proteomes" id="UP000008810">
    <property type="component" value="Chromosome 2"/>
</dbReference>
<dbReference type="OrthoDB" id="641570at2759"/>
<dbReference type="HOGENOM" id="CLU_2362831_0_0_1"/>